<feature type="region of interest" description="Disordered" evidence="1">
    <location>
        <begin position="36"/>
        <end position="56"/>
    </location>
</feature>
<reference evidence="2 3" key="1">
    <citation type="journal article" date="2018" name="Biotechnol. Biofuels">
        <title>Integrative visual omics of the white-rot fungus Polyporus brumalis exposes the biotechnological potential of its oxidative enzymes for delignifying raw plant biomass.</title>
        <authorList>
            <person name="Miyauchi S."/>
            <person name="Rancon A."/>
            <person name="Drula E."/>
            <person name="Hage H."/>
            <person name="Chaduli D."/>
            <person name="Favel A."/>
            <person name="Grisel S."/>
            <person name="Henrissat B."/>
            <person name="Herpoel-Gimbert I."/>
            <person name="Ruiz-Duenas F.J."/>
            <person name="Chevret D."/>
            <person name="Hainaut M."/>
            <person name="Lin J."/>
            <person name="Wang M."/>
            <person name="Pangilinan J."/>
            <person name="Lipzen A."/>
            <person name="Lesage-Meessen L."/>
            <person name="Navarro D."/>
            <person name="Riley R."/>
            <person name="Grigoriev I.V."/>
            <person name="Zhou S."/>
            <person name="Raouche S."/>
            <person name="Rosso M.N."/>
        </authorList>
    </citation>
    <scope>NUCLEOTIDE SEQUENCE [LARGE SCALE GENOMIC DNA]</scope>
    <source>
        <strain evidence="2 3">BRFM 1820</strain>
    </source>
</reference>
<evidence type="ECO:0000313" key="3">
    <source>
        <dbReference type="Proteomes" id="UP000256964"/>
    </source>
</evidence>
<evidence type="ECO:0000256" key="1">
    <source>
        <dbReference type="SAM" id="MobiDB-lite"/>
    </source>
</evidence>
<dbReference type="AlphaFoldDB" id="A0A371CMG3"/>
<proteinExistence type="predicted"/>
<protein>
    <submittedName>
        <fullName evidence="2">Uncharacterized protein</fullName>
    </submittedName>
</protein>
<evidence type="ECO:0000313" key="2">
    <source>
        <dbReference type="EMBL" id="RDX41447.1"/>
    </source>
</evidence>
<organism evidence="2 3">
    <name type="scientific">Lentinus brumalis</name>
    <dbReference type="NCBI Taxonomy" id="2498619"/>
    <lineage>
        <taxon>Eukaryota</taxon>
        <taxon>Fungi</taxon>
        <taxon>Dikarya</taxon>
        <taxon>Basidiomycota</taxon>
        <taxon>Agaricomycotina</taxon>
        <taxon>Agaricomycetes</taxon>
        <taxon>Polyporales</taxon>
        <taxon>Polyporaceae</taxon>
        <taxon>Lentinus</taxon>
    </lineage>
</organism>
<gene>
    <name evidence="2" type="ORF">OH76DRAFT_1302476</name>
</gene>
<dbReference type="STRING" id="139420.A0A371CMG3"/>
<dbReference type="Proteomes" id="UP000256964">
    <property type="component" value="Unassembled WGS sequence"/>
</dbReference>
<feature type="non-terminal residue" evidence="2">
    <location>
        <position position="140"/>
    </location>
</feature>
<keyword evidence="3" id="KW-1185">Reference proteome</keyword>
<accession>A0A371CMG3</accession>
<sequence>KGEKYMPAAVHGAIQWSPEDYFLLQDKSKDSPCTLIGTKGSKKRTEPAKASQKDATGSEAACKMQALQSLSDVAEVSQSKVVKRIKASWPPAVSKSFLRFPWDPINWSCAYDSLLAVLLSVYIECQPVWNKDVYNTSGLL</sequence>
<dbReference type="EMBL" id="KZ857512">
    <property type="protein sequence ID" value="RDX41447.1"/>
    <property type="molecule type" value="Genomic_DNA"/>
</dbReference>
<feature type="non-terminal residue" evidence="2">
    <location>
        <position position="1"/>
    </location>
</feature>
<name>A0A371CMG3_9APHY</name>